<proteinExistence type="predicted"/>
<evidence type="ECO:0000313" key="4">
    <source>
        <dbReference type="Proteomes" id="UP000183487"/>
    </source>
</evidence>
<evidence type="ECO:0000313" key="3">
    <source>
        <dbReference type="EMBL" id="SDR36522.1"/>
    </source>
</evidence>
<evidence type="ECO:0000256" key="2">
    <source>
        <dbReference type="SAM" id="Phobius"/>
    </source>
</evidence>
<feature type="compositionally biased region" description="Polar residues" evidence="1">
    <location>
        <begin position="210"/>
        <end position="224"/>
    </location>
</feature>
<accession>A0A1H1IFS8</accession>
<keyword evidence="2" id="KW-0812">Transmembrane</keyword>
<organism evidence="3 4">
    <name type="scientific">Paraburkholderia fungorum</name>
    <dbReference type="NCBI Taxonomy" id="134537"/>
    <lineage>
        <taxon>Bacteria</taxon>
        <taxon>Pseudomonadati</taxon>
        <taxon>Pseudomonadota</taxon>
        <taxon>Betaproteobacteria</taxon>
        <taxon>Burkholderiales</taxon>
        <taxon>Burkholderiaceae</taxon>
        <taxon>Paraburkholderia</taxon>
    </lineage>
</organism>
<feature type="compositionally biased region" description="Pro residues" evidence="1">
    <location>
        <begin position="90"/>
        <end position="100"/>
    </location>
</feature>
<feature type="compositionally biased region" description="Basic and acidic residues" evidence="1">
    <location>
        <begin position="148"/>
        <end position="157"/>
    </location>
</feature>
<evidence type="ECO:0000256" key="1">
    <source>
        <dbReference type="SAM" id="MobiDB-lite"/>
    </source>
</evidence>
<feature type="transmembrane region" description="Helical" evidence="2">
    <location>
        <begin position="7"/>
        <end position="25"/>
    </location>
</feature>
<dbReference type="EMBL" id="FNKP01000002">
    <property type="protein sequence ID" value="SDR36522.1"/>
    <property type="molecule type" value="Genomic_DNA"/>
</dbReference>
<dbReference type="AlphaFoldDB" id="A0A1H1IFS8"/>
<feature type="region of interest" description="Disordered" evidence="1">
    <location>
        <begin position="89"/>
        <end position="224"/>
    </location>
</feature>
<evidence type="ECO:0008006" key="5">
    <source>
        <dbReference type="Google" id="ProtNLM"/>
    </source>
</evidence>
<dbReference type="Proteomes" id="UP000183487">
    <property type="component" value="Unassembled WGS sequence"/>
</dbReference>
<sequence>MTNTGKVLIIGLLVIDLGVGGYLLFPKDDERPPAATGAVVSETEIPPRLDLPASAARMASGSVLAATPETGAADKPAAPASVPFVSLAPPESPGVPPPPVVAATPHSTRATPRLVDKPPVTSRTQASAEARRDARAKSKTVQLAQQGDSRKQRESKPQTKSKSVSATMTARLVKESAKPDPSLPLPPSSAHGSHPVAAAMTDQLVRESSRVNAPPQSNSQYGKH</sequence>
<gene>
    <name evidence="3" type="ORF">SAMN05443245_5116</name>
</gene>
<keyword evidence="2" id="KW-0472">Membrane</keyword>
<dbReference type="RefSeq" id="WP_074769793.1">
    <property type="nucleotide sequence ID" value="NZ_FNKP01000002.1"/>
</dbReference>
<keyword evidence="2" id="KW-1133">Transmembrane helix</keyword>
<feature type="compositionally biased region" description="Polar residues" evidence="1">
    <location>
        <begin position="158"/>
        <end position="168"/>
    </location>
</feature>
<reference evidence="4" key="1">
    <citation type="submission" date="2016-10" db="EMBL/GenBank/DDBJ databases">
        <authorList>
            <person name="Varghese N."/>
        </authorList>
    </citation>
    <scope>NUCLEOTIDE SEQUENCE [LARGE SCALE GENOMIC DNA]</scope>
    <source>
        <strain evidence="4">GAS106B</strain>
    </source>
</reference>
<name>A0A1H1IFS8_9BURK</name>
<keyword evidence="4" id="KW-1185">Reference proteome</keyword>
<protein>
    <recommendedName>
        <fullName evidence="5">Extensin</fullName>
    </recommendedName>
</protein>